<dbReference type="PANTHER" id="PTHR43392:SF2">
    <property type="entry name" value="AAA-TYPE ATPASE FAMILY PROTEIN _ ANKYRIN REPEAT FAMILY PROTEIN"/>
    <property type="match status" value="1"/>
</dbReference>
<comment type="similarity">
    <text evidence="1">Belongs to the CbxX/CfxQ family.</text>
</comment>
<dbReference type="InterPro" id="IPR027417">
    <property type="entry name" value="P-loop_NTPase"/>
</dbReference>
<dbReference type="EMBL" id="JAFCMP010000545">
    <property type="protein sequence ID" value="KAG5175822.1"/>
    <property type="molecule type" value="Genomic_DNA"/>
</dbReference>
<protein>
    <submittedName>
        <fullName evidence="6">P-loop containing nucleoside triphosphate hydrolase protein</fullName>
    </submittedName>
</protein>
<dbReference type="OrthoDB" id="575at2759"/>
<dbReference type="InterPro" id="IPR003593">
    <property type="entry name" value="AAA+_ATPase"/>
</dbReference>
<feature type="non-terminal residue" evidence="6">
    <location>
        <position position="637"/>
    </location>
</feature>
<evidence type="ECO:0000259" key="5">
    <source>
        <dbReference type="SMART" id="SM00382"/>
    </source>
</evidence>
<evidence type="ECO:0000256" key="3">
    <source>
        <dbReference type="ARBA" id="ARBA00022840"/>
    </source>
</evidence>
<keyword evidence="2" id="KW-0547">Nucleotide-binding</keyword>
<dbReference type="AlphaFoldDB" id="A0A835YL40"/>
<dbReference type="Proteomes" id="UP000664859">
    <property type="component" value="Unassembled WGS sequence"/>
</dbReference>
<evidence type="ECO:0000256" key="2">
    <source>
        <dbReference type="ARBA" id="ARBA00022741"/>
    </source>
</evidence>
<reference evidence="6" key="1">
    <citation type="submission" date="2021-02" db="EMBL/GenBank/DDBJ databases">
        <title>First Annotated Genome of the Yellow-green Alga Tribonema minus.</title>
        <authorList>
            <person name="Mahan K.M."/>
        </authorList>
    </citation>
    <scope>NUCLEOTIDE SEQUENCE</scope>
    <source>
        <strain evidence="6">UTEX B ZZ1240</strain>
    </source>
</reference>
<dbReference type="GO" id="GO:0005524">
    <property type="term" value="F:ATP binding"/>
    <property type="evidence" value="ECO:0007669"/>
    <property type="project" value="UniProtKB-KW"/>
</dbReference>
<keyword evidence="3" id="KW-0067">ATP-binding</keyword>
<proteinExistence type="inferred from homology"/>
<accession>A0A835YL40</accession>
<feature type="region of interest" description="Disordered" evidence="4">
    <location>
        <begin position="1"/>
        <end position="23"/>
    </location>
</feature>
<evidence type="ECO:0000256" key="1">
    <source>
        <dbReference type="ARBA" id="ARBA00010378"/>
    </source>
</evidence>
<feature type="domain" description="AAA+ ATPase" evidence="5">
    <location>
        <begin position="346"/>
        <end position="475"/>
    </location>
</feature>
<dbReference type="PRINTS" id="PR00819">
    <property type="entry name" value="CBXCFQXSUPER"/>
</dbReference>
<dbReference type="FunFam" id="3.40.50.300:FF:000216">
    <property type="entry name" value="Type VII secretion ATPase EccA"/>
    <property type="match status" value="1"/>
</dbReference>
<dbReference type="Gene3D" id="3.40.50.300">
    <property type="entry name" value="P-loop containing nucleotide triphosphate hydrolases"/>
    <property type="match status" value="2"/>
</dbReference>
<comment type="caution">
    <text evidence="6">The sequence shown here is derived from an EMBL/GenBank/DDBJ whole genome shotgun (WGS) entry which is preliminary data.</text>
</comment>
<keyword evidence="6" id="KW-0378">Hydrolase</keyword>
<dbReference type="Gene3D" id="1.10.8.60">
    <property type="match status" value="2"/>
</dbReference>
<dbReference type="InterPro" id="IPR050773">
    <property type="entry name" value="CbxX/CfxQ_RuBisCO_ESX"/>
</dbReference>
<dbReference type="PANTHER" id="PTHR43392">
    <property type="entry name" value="AAA-TYPE ATPASE FAMILY PROTEIN / ANKYRIN REPEAT FAMILY PROTEIN"/>
    <property type="match status" value="1"/>
</dbReference>
<dbReference type="InterPro" id="IPR003959">
    <property type="entry name" value="ATPase_AAA_core"/>
</dbReference>
<dbReference type="Pfam" id="PF00004">
    <property type="entry name" value="AAA"/>
    <property type="match status" value="2"/>
</dbReference>
<gene>
    <name evidence="6" type="ORF">JKP88DRAFT_144568</name>
</gene>
<feature type="domain" description="AAA+ ATPase" evidence="5">
    <location>
        <begin position="67"/>
        <end position="276"/>
    </location>
</feature>
<keyword evidence="7" id="KW-1185">Reference proteome</keyword>
<evidence type="ECO:0000256" key="4">
    <source>
        <dbReference type="SAM" id="MobiDB-lite"/>
    </source>
</evidence>
<dbReference type="Pfam" id="PF17866">
    <property type="entry name" value="AAA_lid_6"/>
    <property type="match status" value="1"/>
</dbReference>
<dbReference type="SMART" id="SM00382">
    <property type="entry name" value="AAA"/>
    <property type="match status" value="2"/>
</dbReference>
<evidence type="ECO:0000313" key="7">
    <source>
        <dbReference type="Proteomes" id="UP000664859"/>
    </source>
</evidence>
<sequence length="637" mass="69309">AAAAAAAEEGEEEKAEWQRLQREHGVQSTAMDELLVMSGMRAVKLRFLNICTSVVLDKQRGYCLTDRLYNVRLEGNPGCGKTTVARLYGRLLKDLGQQKPPQSVQETSGADLADQGLNLLKKQLADIEKAGGGVLFVDEAYALLSGTIGGQGAQVLNHLLTEMENHRDSLVVAFAGYHKDMDKLFEHNEGLPSRFPETLTFEDYSDAQLLGIFKSLMAAKGGDRPLQFGGGEGEGGDRWVKVAITRLGRQRGTRGFGNARAVRILFDKVMQRQTARLNRAPGADPFTLERSDLLGENVPDLSASDAWRQLQGLIGLASVKRSIANLAELVKTNAALELEGRPLRNVSLNRLFLGNPGTGKTTVAALYAAILRDLGLLSKGEALMKTASDFVGAVLGESESKTRAILKAAEGCVCVIDEAYGLHAGAGGGGGGVRGGGDPYRAAVIDTLVEQIQNVPGEDRAVLMLGYREDMERMLKNNNPGLERRFALNDAFVFDDYNDEELLKILDLKMRKEQLTAKARHMHIMEARLAALAVLARRRDVATHFGNGGEVDNLLREAKVRKEGRRDGSDDAARLDTKLIAEDFDSEYGRQPASAADLTQELFGDLVGCAEPAAELSRLRAVFLHAQRRGLDPLDKM</sequence>
<feature type="non-terminal residue" evidence="6">
    <location>
        <position position="1"/>
    </location>
</feature>
<dbReference type="InterPro" id="IPR000641">
    <property type="entry name" value="CbxX/CfxQ"/>
</dbReference>
<name>A0A835YL40_9STRA</name>
<dbReference type="InterPro" id="IPR041627">
    <property type="entry name" value="AAA_lid_6"/>
</dbReference>
<evidence type="ECO:0000313" key="6">
    <source>
        <dbReference type="EMBL" id="KAG5175822.1"/>
    </source>
</evidence>
<dbReference type="SUPFAM" id="SSF52540">
    <property type="entry name" value="P-loop containing nucleoside triphosphate hydrolases"/>
    <property type="match status" value="2"/>
</dbReference>
<dbReference type="CDD" id="cd00009">
    <property type="entry name" value="AAA"/>
    <property type="match status" value="1"/>
</dbReference>
<organism evidence="6 7">
    <name type="scientific">Tribonema minus</name>
    <dbReference type="NCBI Taxonomy" id="303371"/>
    <lineage>
        <taxon>Eukaryota</taxon>
        <taxon>Sar</taxon>
        <taxon>Stramenopiles</taxon>
        <taxon>Ochrophyta</taxon>
        <taxon>PX clade</taxon>
        <taxon>Xanthophyceae</taxon>
        <taxon>Tribonematales</taxon>
        <taxon>Tribonemataceae</taxon>
        <taxon>Tribonema</taxon>
    </lineage>
</organism>
<dbReference type="GO" id="GO:0016887">
    <property type="term" value="F:ATP hydrolysis activity"/>
    <property type="evidence" value="ECO:0007669"/>
    <property type="project" value="InterPro"/>
</dbReference>